<sequence>MLKLVLYNHVYIHTYKSIRDQNQHIRNLHQIGTVEEITGIKKGLLSRLDSKKNEVNNSSSQ</sequence>
<organism evidence="1">
    <name type="scientific">Solanum chacoense</name>
    <name type="common">Chaco potato</name>
    <dbReference type="NCBI Taxonomy" id="4108"/>
    <lineage>
        <taxon>Eukaryota</taxon>
        <taxon>Viridiplantae</taxon>
        <taxon>Streptophyta</taxon>
        <taxon>Embryophyta</taxon>
        <taxon>Tracheophyta</taxon>
        <taxon>Spermatophyta</taxon>
        <taxon>Magnoliopsida</taxon>
        <taxon>eudicotyledons</taxon>
        <taxon>Gunneridae</taxon>
        <taxon>Pentapetalae</taxon>
        <taxon>asterids</taxon>
        <taxon>lamiids</taxon>
        <taxon>Solanales</taxon>
        <taxon>Solanaceae</taxon>
        <taxon>Solanoideae</taxon>
        <taxon>Solaneae</taxon>
        <taxon>Solanum</taxon>
    </lineage>
</organism>
<protein>
    <submittedName>
        <fullName evidence="1">Putative ovule protein</fullName>
    </submittedName>
</protein>
<proteinExistence type="predicted"/>
<name>A0A0V0IGU5_SOLCH</name>
<evidence type="ECO:0000313" key="1">
    <source>
        <dbReference type="EMBL" id="JAP31884.1"/>
    </source>
</evidence>
<accession>A0A0V0IGU5</accession>
<reference evidence="1" key="1">
    <citation type="submission" date="2015-12" db="EMBL/GenBank/DDBJ databases">
        <title>Gene expression during late stages of embryo sac development: a critical building block for successful pollen-pistil interactions.</title>
        <authorList>
            <person name="Liu Y."/>
            <person name="Joly V."/>
            <person name="Sabar M."/>
            <person name="Matton D.P."/>
        </authorList>
    </citation>
    <scope>NUCLEOTIDE SEQUENCE</scope>
</reference>
<dbReference type="AlphaFoldDB" id="A0A0V0IGU5"/>
<dbReference type="EMBL" id="GEDG01006597">
    <property type="protein sequence ID" value="JAP31884.1"/>
    <property type="molecule type" value="Transcribed_RNA"/>
</dbReference>